<dbReference type="Proteomes" id="UP000799302">
    <property type="component" value="Unassembled WGS sequence"/>
</dbReference>
<sequence length="266" mass="28762">MVSSLLLSALCAVVAAEDTWGPAVSFGPSKSTIIRAITTVQPGKAPAQPHAGTIIEPRCTTNTTKHGEKKRTRPNAGFLTIWPGMSNGTGNLIQTTLESHEEGKPRCGEKTGEWCVMASVFGDFPGLRTKQIDAKSQGVVKGTDKITIEYRLEKDDMTWTQTVTNTATKAVLSKLSTRSEPYMRGYGTGVECQHDCQGTIEPNYYTDTVITFKSPEPKFELHASGGLTNRTALYTTPVSEQGGRVWKVAKITIPAMYDKPICGGTA</sequence>
<keyword evidence="3" id="KW-1185">Reference proteome</keyword>
<proteinExistence type="predicted"/>
<feature type="chain" id="PRO_5025413526" evidence="1">
    <location>
        <begin position="17"/>
        <end position="266"/>
    </location>
</feature>
<feature type="signal peptide" evidence="1">
    <location>
        <begin position="1"/>
        <end position="16"/>
    </location>
</feature>
<evidence type="ECO:0000313" key="3">
    <source>
        <dbReference type="Proteomes" id="UP000799302"/>
    </source>
</evidence>
<name>A0A6A6UJD3_9PEZI</name>
<gene>
    <name evidence="2" type="ORF">BT63DRAFT_411659</name>
</gene>
<reference evidence="2" key="1">
    <citation type="journal article" date="2020" name="Stud. Mycol.">
        <title>101 Dothideomycetes genomes: a test case for predicting lifestyles and emergence of pathogens.</title>
        <authorList>
            <person name="Haridas S."/>
            <person name="Albert R."/>
            <person name="Binder M."/>
            <person name="Bloem J."/>
            <person name="Labutti K."/>
            <person name="Salamov A."/>
            <person name="Andreopoulos B."/>
            <person name="Baker S."/>
            <person name="Barry K."/>
            <person name="Bills G."/>
            <person name="Bluhm B."/>
            <person name="Cannon C."/>
            <person name="Castanera R."/>
            <person name="Culley D."/>
            <person name="Daum C."/>
            <person name="Ezra D."/>
            <person name="Gonzalez J."/>
            <person name="Henrissat B."/>
            <person name="Kuo A."/>
            <person name="Liang C."/>
            <person name="Lipzen A."/>
            <person name="Lutzoni F."/>
            <person name="Magnuson J."/>
            <person name="Mondo S."/>
            <person name="Nolan M."/>
            <person name="Ohm R."/>
            <person name="Pangilinan J."/>
            <person name="Park H.-J."/>
            <person name="Ramirez L."/>
            <person name="Alfaro M."/>
            <person name="Sun H."/>
            <person name="Tritt A."/>
            <person name="Yoshinaga Y."/>
            <person name="Zwiers L.-H."/>
            <person name="Turgeon B."/>
            <person name="Goodwin S."/>
            <person name="Spatafora J."/>
            <person name="Crous P."/>
            <person name="Grigoriev I."/>
        </authorList>
    </citation>
    <scope>NUCLEOTIDE SEQUENCE</scope>
    <source>
        <strain evidence="2">CBS 115976</strain>
    </source>
</reference>
<evidence type="ECO:0000256" key="1">
    <source>
        <dbReference type="SAM" id="SignalP"/>
    </source>
</evidence>
<evidence type="ECO:0000313" key="2">
    <source>
        <dbReference type="EMBL" id="KAF2672385.1"/>
    </source>
</evidence>
<protein>
    <submittedName>
        <fullName evidence="2">Uncharacterized protein</fullName>
    </submittedName>
</protein>
<dbReference type="EMBL" id="MU004232">
    <property type="protein sequence ID" value="KAF2672385.1"/>
    <property type="molecule type" value="Genomic_DNA"/>
</dbReference>
<dbReference type="AlphaFoldDB" id="A0A6A6UJD3"/>
<accession>A0A6A6UJD3</accession>
<organism evidence="2 3">
    <name type="scientific">Microthyrium microscopicum</name>
    <dbReference type="NCBI Taxonomy" id="703497"/>
    <lineage>
        <taxon>Eukaryota</taxon>
        <taxon>Fungi</taxon>
        <taxon>Dikarya</taxon>
        <taxon>Ascomycota</taxon>
        <taxon>Pezizomycotina</taxon>
        <taxon>Dothideomycetes</taxon>
        <taxon>Dothideomycetes incertae sedis</taxon>
        <taxon>Microthyriales</taxon>
        <taxon>Microthyriaceae</taxon>
        <taxon>Microthyrium</taxon>
    </lineage>
</organism>
<dbReference type="OrthoDB" id="5086500at2759"/>
<keyword evidence="1" id="KW-0732">Signal</keyword>